<comment type="caution">
    <text evidence="1">The sequence shown here is derived from an EMBL/GenBank/DDBJ whole genome shotgun (WGS) entry which is preliminary data.</text>
</comment>
<evidence type="ECO:0000313" key="1">
    <source>
        <dbReference type="EMBL" id="KAG6369306.1"/>
    </source>
</evidence>
<reference evidence="1" key="1">
    <citation type="submission" date="2021-03" db="EMBL/GenBank/DDBJ databases">
        <title>Evolutionary innovations through gain and loss of genes in the ectomycorrhizal Boletales.</title>
        <authorList>
            <person name="Wu G."/>
            <person name="Miyauchi S."/>
            <person name="Morin E."/>
            <person name="Yang Z.-L."/>
            <person name="Xu J."/>
            <person name="Martin F.M."/>
        </authorList>
    </citation>
    <scope>NUCLEOTIDE SEQUENCE</scope>
    <source>
        <strain evidence="1">BR01</strain>
    </source>
</reference>
<protein>
    <submittedName>
        <fullName evidence="1">Uncharacterized protein</fullName>
    </submittedName>
</protein>
<keyword evidence="2" id="KW-1185">Reference proteome</keyword>
<name>A0A8I3A2J8_9AGAM</name>
<dbReference type="OrthoDB" id="2653441at2759"/>
<dbReference type="EMBL" id="JAGFBS010000091">
    <property type="protein sequence ID" value="KAG6369306.1"/>
    <property type="molecule type" value="Genomic_DNA"/>
</dbReference>
<evidence type="ECO:0000313" key="2">
    <source>
        <dbReference type="Proteomes" id="UP000683000"/>
    </source>
</evidence>
<dbReference type="AlphaFoldDB" id="A0A8I3A2J8"/>
<organism evidence="1 2">
    <name type="scientific">Boletus reticuloceps</name>
    <dbReference type="NCBI Taxonomy" id="495285"/>
    <lineage>
        <taxon>Eukaryota</taxon>
        <taxon>Fungi</taxon>
        <taxon>Dikarya</taxon>
        <taxon>Basidiomycota</taxon>
        <taxon>Agaricomycotina</taxon>
        <taxon>Agaricomycetes</taxon>
        <taxon>Agaricomycetidae</taxon>
        <taxon>Boletales</taxon>
        <taxon>Boletineae</taxon>
        <taxon>Boletaceae</taxon>
        <taxon>Boletoideae</taxon>
        <taxon>Boletus</taxon>
    </lineage>
</organism>
<gene>
    <name evidence="1" type="ORF">JVT61DRAFT_15488</name>
</gene>
<accession>A0A8I3A2J8</accession>
<proteinExistence type="predicted"/>
<dbReference type="Proteomes" id="UP000683000">
    <property type="component" value="Unassembled WGS sequence"/>
</dbReference>
<sequence length="283" mass="32127">MEDISQCSSETCEGTTKLLLRLYKARNEGQEIFVLSVLSEQFSLIRQTTSWFLKHFRKPRELVVAQIHHNQSLLADEDTIIPDVTLEFSVKDDSSDPIYPVVCQIAFSQMFRDARDEIWSLANSHSSLYMAIIVDIKEGPSFTSPTSKSNTWKTLSQDLLLDYVSFINHSSLSETTAEFTWEPLVVAGHRWFSIKEVVYYVWIKPADSDRLDVDGETTPGNAGEAKFEAMLLHGLEEVKKSVISLCETIIRDADHPSPNLTTLRSHTTILPDSLSSFNEKNYK</sequence>